<dbReference type="InterPro" id="IPR011992">
    <property type="entry name" value="EF-hand-dom_pair"/>
</dbReference>
<comment type="caution">
    <text evidence="9">The sequence shown here is derived from an EMBL/GenBank/DDBJ whole genome shotgun (WGS) entry which is preliminary data.</text>
</comment>
<dbReference type="Pfam" id="PF00089">
    <property type="entry name" value="Trypsin"/>
    <property type="match status" value="1"/>
</dbReference>
<dbReference type="PANTHER" id="PTHR24252:SF7">
    <property type="entry name" value="HYALIN"/>
    <property type="match status" value="1"/>
</dbReference>
<dbReference type="InterPro" id="IPR002048">
    <property type="entry name" value="EF_hand_dom"/>
</dbReference>
<gene>
    <name evidence="9" type="ORF">EVOR1521_LOCUS29709</name>
</gene>
<keyword evidence="4" id="KW-1015">Disulfide bond</keyword>
<feature type="region of interest" description="Disordered" evidence="6">
    <location>
        <begin position="33"/>
        <end position="125"/>
    </location>
</feature>
<evidence type="ECO:0000256" key="2">
    <source>
        <dbReference type="ARBA" id="ARBA00022825"/>
    </source>
</evidence>
<evidence type="ECO:0000256" key="6">
    <source>
        <dbReference type="SAM" id="MobiDB-lite"/>
    </source>
</evidence>
<keyword evidence="5" id="KW-0378">Hydrolase</keyword>
<dbReference type="SUPFAM" id="SSF50494">
    <property type="entry name" value="Trypsin-like serine proteases"/>
    <property type="match status" value="1"/>
</dbReference>
<dbReference type="GO" id="GO:0005509">
    <property type="term" value="F:calcium ion binding"/>
    <property type="evidence" value="ECO:0007669"/>
    <property type="project" value="InterPro"/>
</dbReference>
<dbReference type="SUPFAM" id="SSF47473">
    <property type="entry name" value="EF-hand"/>
    <property type="match status" value="1"/>
</dbReference>
<dbReference type="GO" id="GO:0006508">
    <property type="term" value="P:proteolysis"/>
    <property type="evidence" value="ECO:0007669"/>
    <property type="project" value="UniProtKB-KW"/>
</dbReference>
<dbReference type="PANTHER" id="PTHR24252">
    <property type="entry name" value="ACROSIN-RELATED"/>
    <property type="match status" value="1"/>
</dbReference>
<feature type="domain" description="Peptidase S1" evidence="8">
    <location>
        <begin position="270"/>
        <end position="509"/>
    </location>
</feature>
<evidence type="ECO:0000259" key="7">
    <source>
        <dbReference type="PROSITE" id="PS50222"/>
    </source>
</evidence>
<keyword evidence="3" id="KW-0106">Calcium</keyword>
<reference evidence="9" key="1">
    <citation type="submission" date="2023-08" db="EMBL/GenBank/DDBJ databases">
        <authorList>
            <person name="Chen Y."/>
            <person name="Shah S."/>
            <person name="Dougan E. K."/>
            <person name="Thang M."/>
            <person name="Chan C."/>
        </authorList>
    </citation>
    <scope>NUCLEOTIDE SEQUENCE</scope>
</reference>
<proteinExistence type="predicted"/>
<dbReference type="PROSITE" id="PS00135">
    <property type="entry name" value="TRYPSIN_SER"/>
    <property type="match status" value="1"/>
</dbReference>
<dbReference type="InterPro" id="IPR009003">
    <property type="entry name" value="Peptidase_S1_PA"/>
</dbReference>
<organism evidence="9 10">
    <name type="scientific">Effrenium voratum</name>
    <dbReference type="NCBI Taxonomy" id="2562239"/>
    <lineage>
        <taxon>Eukaryota</taxon>
        <taxon>Sar</taxon>
        <taxon>Alveolata</taxon>
        <taxon>Dinophyceae</taxon>
        <taxon>Suessiales</taxon>
        <taxon>Symbiodiniaceae</taxon>
        <taxon>Effrenium</taxon>
    </lineage>
</organism>
<dbReference type="InterPro" id="IPR001314">
    <property type="entry name" value="Peptidase_S1A"/>
</dbReference>
<evidence type="ECO:0000313" key="9">
    <source>
        <dbReference type="EMBL" id="CAJ1408214.1"/>
    </source>
</evidence>
<dbReference type="FunFam" id="2.40.10.10:FF:000003">
    <property type="entry name" value="Transmembrane serine protease 3"/>
    <property type="match status" value="1"/>
</dbReference>
<evidence type="ECO:0000259" key="8">
    <source>
        <dbReference type="PROSITE" id="PS50240"/>
    </source>
</evidence>
<evidence type="ECO:0000313" key="10">
    <source>
        <dbReference type="Proteomes" id="UP001178507"/>
    </source>
</evidence>
<sequence length="630" mass="68460">MEPGSLPQTQVPRLFTLLDTNGDGVISQKEFLQAMEPERNTRVLTPQRPPGPAPRRAWGWGQTPQEPVTSKAEPCERSTLPDPVMISPKTELHAAGSERWGGETASPDSSPRLRSEASPRGAEADMPPVMLRLMEAIVAEEVAGLGECLSLCSSKSRTLKLLGFQHLHFDARLQGFLESRACTVLRPVADALLLVRGLLGFREAQGRRHATAFFGAGRVQETNRKGHVMLRLFPLLLCARGDGNLRGQPQLPEDYTQCGVLGQRRETSRIVHGKDASECVWRWQVSLGSESNGPFCGGTLISPEWVLTAAHCVMRIRSSCQVQGLRVGAGGWKRREDLARSLHAVERRVQTVYVHPLYQDNVDHDYDFALLRLDKPVPINECIGVACLPTSTDDVGEECSITGWGTLVASGPTPDVLQQAKVKILSTEDCEANYTETITGSMLCAAGRSSDGITDTCQGDSGGPLVCREEERYVLRGVTSWGQGCAFEGFPGVYGRVQSVLSWIEDGMAGKVHKAHAEVAKEDDFSQLDFNGFMWTVVTGPCSVDESGCLLSPGFPEPYGVNEECKVAVNASAAVPIAVANFTTEPGFDQLYVDCRPFSGLSGPENVTPSAVFWTSDDTVVEAGWRLCPT</sequence>
<dbReference type="InterPro" id="IPR018114">
    <property type="entry name" value="TRYPSIN_HIS"/>
</dbReference>
<evidence type="ECO:0000256" key="1">
    <source>
        <dbReference type="ARBA" id="ARBA00022670"/>
    </source>
</evidence>
<protein>
    <submittedName>
        <fullName evidence="9">Uncharacterized protein</fullName>
    </submittedName>
</protein>
<dbReference type="InterPro" id="IPR001254">
    <property type="entry name" value="Trypsin_dom"/>
</dbReference>
<accession>A0AA36NII0</accession>
<keyword evidence="1 5" id="KW-0645">Protease</keyword>
<dbReference type="PROSITE" id="PS00018">
    <property type="entry name" value="EF_HAND_1"/>
    <property type="match status" value="1"/>
</dbReference>
<dbReference type="GO" id="GO:0004252">
    <property type="term" value="F:serine-type endopeptidase activity"/>
    <property type="evidence" value="ECO:0007669"/>
    <property type="project" value="InterPro"/>
</dbReference>
<dbReference type="SMART" id="SM00020">
    <property type="entry name" value="Tryp_SPc"/>
    <property type="match status" value="1"/>
</dbReference>
<dbReference type="AlphaFoldDB" id="A0AA36NII0"/>
<dbReference type="PROSITE" id="PS00134">
    <property type="entry name" value="TRYPSIN_HIS"/>
    <property type="match status" value="1"/>
</dbReference>
<evidence type="ECO:0000256" key="3">
    <source>
        <dbReference type="ARBA" id="ARBA00022837"/>
    </source>
</evidence>
<dbReference type="CDD" id="cd00190">
    <property type="entry name" value="Tryp_SPc"/>
    <property type="match status" value="1"/>
</dbReference>
<dbReference type="InterPro" id="IPR018247">
    <property type="entry name" value="EF_Hand_1_Ca_BS"/>
</dbReference>
<keyword evidence="10" id="KW-1185">Reference proteome</keyword>
<dbReference type="Gene3D" id="2.40.10.10">
    <property type="entry name" value="Trypsin-like serine proteases"/>
    <property type="match status" value="1"/>
</dbReference>
<keyword evidence="2 5" id="KW-0720">Serine protease</keyword>
<feature type="domain" description="EF-hand" evidence="7">
    <location>
        <begin position="6"/>
        <end position="41"/>
    </location>
</feature>
<evidence type="ECO:0000256" key="5">
    <source>
        <dbReference type="RuleBase" id="RU363034"/>
    </source>
</evidence>
<dbReference type="InterPro" id="IPR043504">
    <property type="entry name" value="Peptidase_S1_PA_chymotrypsin"/>
</dbReference>
<dbReference type="PROSITE" id="PS50240">
    <property type="entry name" value="TRYPSIN_DOM"/>
    <property type="match status" value="1"/>
</dbReference>
<dbReference type="PROSITE" id="PS50222">
    <property type="entry name" value="EF_HAND_2"/>
    <property type="match status" value="1"/>
</dbReference>
<dbReference type="Gene3D" id="1.10.238.10">
    <property type="entry name" value="EF-hand"/>
    <property type="match status" value="1"/>
</dbReference>
<dbReference type="PRINTS" id="PR00722">
    <property type="entry name" value="CHYMOTRYPSIN"/>
</dbReference>
<evidence type="ECO:0000256" key="4">
    <source>
        <dbReference type="ARBA" id="ARBA00023157"/>
    </source>
</evidence>
<dbReference type="InterPro" id="IPR033116">
    <property type="entry name" value="TRYPSIN_SER"/>
</dbReference>
<dbReference type="Proteomes" id="UP001178507">
    <property type="component" value="Unassembled WGS sequence"/>
</dbReference>
<dbReference type="EMBL" id="CAUJNA010003708">
    <property type="protein sequence ID" value="CAJ1408214.1"/>
    <property type="molecule type" value="Genomic_DNA"/>
</dbReference>
<name>A0AA36NII0_9DINO</name>